<name>A0ABV6YW53_UNCC1</name>
<dbReference type="InterPro" id="IPR056823">
    <property type="entry name" value="TEN-like_YD-shell"/>
</dbReference>
<dbReference type="NCBIfam" id="TIGR01643">
    <property type="entry name" value="YD_repeat_2x"/>
    <property type="match status" value="2"/>
</dbReference>
<dbReference type="Proteomes" id="UP001594351">
    <property type="component" value="Unassembled WGS sequence"/>
</dbReference>
<dbReference type="InterPro" id="IPR050708">
    <property type="entry name" value="T6SS_VgrG/RHS"/>
</dbReference>
<keyword evidence="4" id="KW-1185">Reference proteome</keyword>
<dbReference type="Pfam" id="PF25023">
    <property type="entry name" value="TEN_YD-shell"/>
    <property type="match status" value="1"/>
</dbReference>
<comment type="caution">
    <text evidence="3">The sequence shown here is derived from an EMBL/GenBank/DDBJ whole genome shotgun (WGS) entry which is preliminary data.</text>
</comment>
<dbReference type="PANTHER" id="PTHR32305">
    <property type="match status" value="1"/>
</dbReference>
<dbReference type="PANTHER" id="PTHR32305:SF15">
    <property type="entry name" value="PROTEIN RHSA-RELATED"/>
    <property type="match status" value="1"/>
</dbReference>
<protein>
    <submittedName>
        <fullName evidence="3">RHS repeat domain-containing protein</fullName>
    </submittedName>
</protein>
<evidence type="ECO:0000313" key="3">
    <source>
        <dbReference type="EMBL" id="MFC1850395.1"/>
    </source>
</evidence>
<reference evidence="3 4" key="1">
    <citation type="submission" date="2024-09" db="EMBL/GenBank/DDBJ databases">
        <title>Laminarin stimulates single cell rates of sulfate reduction while oxygen inhibits transcriptomic activity in coastal marine sediment.</title>
        <authorList>
            <person name="Lindsay M."/>
            <person name="Orcutt B."/>
            <person name="Emerson D."/>
            <person name="Stepanauskas R."/>
            <person name="D'Angelo T."/>
        </authorList>
    </citation>
    <scope>NUCLEOTIDE SEQUENCE [LARGE SCALE GENOMIC DNA]</scope>
    <source>
        <strain evidence="3">SAG AM-311-K15</strain>
    </source>
</reference>
<dbReference type="InterPro" id="IPR006530">
    <property type="entry name" value="YD"/>
</dbReference>
<gene>
    <name evidence="3" type="ORF">ACFL27_09415</name>
</gene>
<evidence type="ECO:0000313" key="4">
    <source>
        <dbReference type="Proteomes" id="UP001594351"/>
    </source>
</evidence>
<dbReference type="EMBL" id="JBHPBY010000096">
    <property type="protein sequence ID" value="MFC1850395.1"/>
    <property type="molecule type" value="Genomic_DNA"/>
</dbReference>
<keyword evidence="1" id="KW-0677">Repeat</keyword>
<proteinExistence type="predicted"/>
<evidence type="ECO:0000256" key="1">
    <source>
        <dbReference type="ARBA" id="ARBA00022737"/>
    </source>
</evidence>
<evidence type="ECO:0000259" key="2">
    <source>
        <dbReference type="Pfam" id="PF25023"/>
    </source>
</evidence>
<organism evidence="3 4">
    <name type="scientific">candidate division CSSED10-310 bacterium</name>
    <dbReference type="NCBI Taxonomy" id="2855610"/>
    <lineage>
        <taxon>Bacteria</taxon>
        <taxon>Bacteria division CSSED10-310</taxon>
    </lineage>
</organism>
<sequence>MNQTTSADRLKPSKSLLQAGPQRFPDYDYRLWYYDEKLTKTAKRALLLALAEKMSRNGGSFRRKSVLGVLYMPITYNHDTRGRIESVSQGPNRTYILTYDSHGNLDTVTDPLGRIVAFDYDLAGRMTKQVMPDLREINVTFDASGNLKTIQPPGRPIHEFNYTPVNLEEDYIPPDIGIGPPQTHYVYNLDRQLTKIQRPDGKTVDMSYNPTTGFLETVTLPRGQYAFTYYPTTGYVQTMIAPGVEILTFTYEGALITGASFSGTVSGSISRTYNNNFQITSQSVNGGNTIAYQYDNDGLLNQAGDLIISRDPQNGLITGTTLGSITDNISYVDSLYGQNFGEVASYEAMYNITSLYSTAYERDHLGRITKKTEIIDGTPTVFEYPITPPAGFIPLLKTASSSLLILMMITATAFPTHQKQDRQ</sequence>
<feature type="domain" description="Teneurin-like YD-shell" evidence="2">
    <location>
        <begin position="72"/>
        <end position="375"/>
    </location>
</feature>
<accession>A0ABV6YW53</accession>
<dbReference type="Gene3D" id="2.180.10.10">
    <property type="entry name" value="RHS repeat-associated core"/>
    <property type="match status" value="2"/>
</dbReference>